<evidence type="ECO:0000256" key="6">
    <source>
        <dbReference type="ARBA" id="ARBA00022801"/>
    </source>
</evidence>
<sequence>MLRFTIFCALVGTAFSAYMSTDLDGRIVGGVATTIEEHPYQVSLSTKLGGHFCGGSLVRGDIVVTAAHCLQSFKATSIRVRAGTTNNKKDGELVKVLAARYHPKYNASSIENDVGILKLATSIPQSSSVRYIELAETIPATGTPAVVTGWGTKCFAYCLIPPTTLQAVELQIVQSEDCASSDYKYGAQIKESMVCAYALKKDSCQGDSGGPLVAEGKLVGIVSWGYACAKKGYPGVYIYLLLAFAMFRFWVLSALLNALAAATVPDIFGGRIVGGEETSIEAHPYQVSLWLIEEQQHFCGGSIISADFVLSAAHCLLGIEPNEILVRLGSTNSKSGGLLAEVTGIKTHAGFSARTAVNDIALLRLAQPVMQTDSIRYIELADTVPATGTRAVVSGWGIRCALCLLQPSTLQAVDVNIVQREDCASDTYKYGDQIMESMVCAYALKKDACDGDSGGPLV</sequence>
<evidence type="ECO:0000256" key="8">
    <source>
        <dbReference type="ARBA" id="ARBA00023145"/>
    </source>
</evidence>
<dbReference type="FunFam" id="2.40.10.10:FF:000073">
    <property type="entry name" value="Trypsin alpha"/>
    <property type="match status" value="1"/>
</dbReference>
<dbReference type="GO" id="GO:0006508">
    <property type="term" value="P:proteolysis"/>
    <property type="evidence" value="ECO:0007669"/>
    <property type="project" value="UniProtKB-KW"/>
</dbReference>
<dbReference type="SMART" id="SM00020">
    <property type="entry name" value="Tryp_SPc"/>
    <property type="match status" value="2"/>
</dbReference>
<evidence type="ECO:0000256" key="4">
    <source>
        <dbReference type="ARBA" id="ARBA00022670"/>
    </source>
</evidence>
<dbReference type="PANTHER" id="PTHR24276">
    <property type="entry name" value="POLYSERASE-RELATED"/>
    <property type="match status" value="1"/>
</dbReference>
<feature type="signal peptide" evidence="11">
    <location>
        <begin position="1"/>
        <end position="16"/>
    </location>
</feature>
<keyword evidence="3" id="KW-0964">Secreted</keyword>
<dbReference type="PROSITE" id="PS00135">
    <property type="entry name" value="TRYPSIN_SER"/>
    <property type="match status" value="2"/>
</dbReference>
<evidence type="ECO:0000256" key="3">
    <source>
        <dbReference type="ARBA" id="ARBA00022525"/>
    </source>
</evidence>
<comment type="caution">
    <text evidence="13">The sequence shown here is derived from an EMBL/GenBank/DDBJ whole genome shotgun (WGS) entry which is preliminary data.</text>
</comment>
<dbReference type="InterPro" id="IPR001254">
    <property type="entry name" value="Trypsin_dom"/>
</dbReference>
<dbReference type="OrthoDB" id="10059102at2759"/>
<evidence type="ECO:0000256" key="5">
    <source>
        <dbReference type="ARBA" id="ARBA00022729"/>
    </source>
</evidence>
<reference evidence="13" key="1">
    <citation type="submission" date="2020-11" db="EMBL/GenBank/DDBJ databases">
        <authorList>
            <person name="Whitehead M."/>
        </authorList>
    </citation>
    <scope>NUCLEOTIDE SEQUENCE</scope>
    <source>
        <strain evidence="13">EGII</strain>
    </source>
</reference>
<evidence type="ECO:0000259" key="12">
    <source>
        <dbReference type="PROSITE" id="PS50240"/>
    </source>
</evidence>
<feature type="chain" id="PRO_5032809542" evidence="11">
    <location>
        <begin position="17"/>
        <end position="458"/>
    </location>
</feature>
<keyword evidence="4 10" id="KW-0645">Protease</keyword>
<organism evidence="13 14">
    <name type="scientific">Ceratitis capitata</name>
    <name type="common">Mediterranean fruit fly</name>
    <name type="synonym">Tephritis capitata</name>
    <dbReference type="NCBI Taxonomy" id="7213"/>
    <lineage>
        <taxon>Eukaryota</taxon>
        <taxon>Metazoa</taxon>
        <taxon>Ecdysozoa</taxon>
        <taxon>Arthropoda</taxon>
        <taxon>Hexapoda</taxon>
        <taxon>Insecta</taxon>
        <taxon>Pterygota</taxon>
        <taxon>Neoptera</taxon>
        <taxon>Endopterygota</taxon>
        <taxon>Diptera</taxon>
        <taxon>Brachycera</taxon>
        <taxon>Muscomorpha</taxon>
        <taxon>Tephritoidea</taxon>
        <taxon>Tephritidae</taxon>
        <taxon>Ceratitis</taxon>
        <taxon>Ceratitis</taxon>
    </lineage>
</organism>
<name>A0A811VEF4_CERCA</name>
<keyword evidence="8" id="KW-0865">Zymogen</keyword>
<evidence type="ECO:0000256" key="11">
    <source>
        <dbReference type="SAM" id="SignalP"/>
    </source>
</evidence>
<keyword evidence="6 10" id="KW-0378">Hydrolase</keyword>
<keyword evidence="7 10" id="KW-0720">Serine protease</keyword>
<feature type="domain" description="Peptidase S1" evidence="12">
    <location>
        <begin position="27"/>
        <end position="256"/>
    </location>
</feature>
<dbReference type="PROSITE" id="PS50240">
    <property type="entry name" value="TRYPSIN_DOM"/>
    <property type="match status" value="2"/>
</dbReference>
<dbReference type="GO" id="GO:0004252">
    <property type="term" value="F:serine-type endopeptidase activity"/>
    <property type="evidence" value="ECO:0007669"/>
    <property type="project" value="InterPro"/>
</dbReference>
<evidence type="ECO:0000256" key="9">
    <source>
        <dbReference type="ARBA" id="ARBA00023157"/>
    </source>
</evidence>
<dbReference type="InterPro" id="IPR050430">
    <property type="entry name" value="Peptidase_S1"/>
</dbReference>
<feature type="domain" description="Peptidase S1" evidence="12">
    <location>
        <begin position="272"/>
        <end position="458"/>
    </location>
</feature>
<evidence type="ECO:0000256" key="7">
    <source>
        <dbReference type="ARBA" id="ARBA00022825"/>
    </source>
</evidence>
<dbReference type="InterPro" id="IPR001314">
    <property type="entry name" value="Peptidase_S1A"/>
</dbReference>
<evidence type="ECO:0000313" key="14">
    <source>
        <dbReference type="Proteomes" id="UP000606786"/>
    </source>
</evidence>
<dbReference type="EMBL" id="CAJHJT010000056">
    <property type="protein sequence ID" value="CAD7012589.1"/>
    <property type="molecule type" value="Genomic_DNA"/>
</dbReference>
<evidence type="ECO:0000256" key="1">
    <source>
        <dbReference type="ARBA" id="ARBA00004613"/>
    </source>
</evidence>
<protein>
    <submittedName>
        <fullName evidence="13">(Mediterranean fruit fly) hypothetical protein</fullName>
    </submittedName>
</protein>
<dbReference type="InterPro" id="IPR009003">
    <property type="entry name" value="Peptidase_S1_PA"/>
</dbReference>
<dbReference type="SUPFAM" id="SSF50494">
    <property type="entry name" value="Trypsin-like serine proteases"/>
    <property type="match status" value="2"/>
</dbReference>
<evidence type="ECO:0000256" key="10">
    <source>
        <dbReference type="RuleBase" id="RU363034"/>
    </source>
</evidence>
<comment type="similarity">
    <text evidence="2">Belongs to the peptidase S1 family.</text>
</comment>
<dbReference type="InterPro" id="IPR043504">
    <property type="entry name" value="Peptidase_S1_PA_chymotrypsin"/>
</dbReference>
<dbReference type="PANTHER" id="PTHR24276:SF94">
    <property type="entry name" value="AT20289P-RELATED"/>
    <property type="match status" value="1"/>
</dbReference>
<dbReference type="Proteomes" id="UP000606786">
    <property type="component" value="Unassembled WGS sequence"/>
</dbReference>
<dbReference type="FunFam" id="2.40.10.10:FF:000077">
    <property type="entry name" value="Predicted protein"/>
    <property type="match status" value="1"/>
</dbReference>
<dbReference type="Gene3D" id="2.40.10.10">
    <property type="entry name" value="Trypsin-like serine proteases"/>
    <property type="match status" value="4"/>
</dbReference>
<gene>
    <name evidence="13" type="ORF">CCAP1982_LOCUS20674</name>
</gene>
<dbReference type="InterPro" id="IPR018114">
    <property type="entry name" value="TRYPSIN_HIS"/>
</dbReference>
<dbReference type="CDD" id="cd00190">
    <property type="entry name" value="Tryp_SPc"/>
    <property type="match status" value="2"/>
</dbReference>
<comment type="subcellular location">
    <subcellularLocation>
        <location evidence="1">Secreted</location>
    </subcellularLocation>
</comment>
<proteinExistence type="inferred from homology"/>
<accession>A0A811VEF4</accession>
<dbReference type="InterPro" id="IPR033116">
    <property type="entry name" value="TRYPSIN_SER"/>
</dbReference>
<keyword evidence="9" id="KW-1015">Disulfide bond</keyword>
<keyword evidence="14" id="KW-1185">Reference proteome</keyword>
<dbReference type="PRINTS" id="PR00722">
    <property type="entry name" value="CHYMOTRYPSIN"/>
</dbReference>
<dbReference type="AlphaFoldDB" id="A0A811VEF4"/>
<dbReference type="GO" id="GO:0005576">
    <property type="term" value="C:extracellular region"/>
    <property type="evidence" value="ECO:0007669"/>
    <property type="project" value="UniProtKB-SubCell"/>
</dbReference>
<evidence type="ECO:0000256" key="2">
    <source>
        <dbReference type="ARBA" id="ARBA00007664"/>
    </source>
</evidence>
<dbReference type="Pfam" id="PF00089">
    <property type="entry name" value="Trypsin"/>
    <property type="match status" value="2"/>
</dbReference>
<evidence type="ECO:0000313" key="13">
    <source>
        <dbReference type="EMBL" id="CAD7012589.1"/>
    </source>
</evidence>
<dbReference type="PROSITE" id="PS00134">
    <property type="entry name" value="TRYPSIN_HIS"/>
    <property type="match status" value="2"/>
</dbReference>
<keyword evidence="5 11" id="KW-0732">Signal</keyword>